<evidence type="ECO:0000313" key="3">
    <source>
        <dbReference type="Proteomes" id="UP001367508"/>
    </source>
</evidence>
<evidence type="ECO:0000313" key="2">
    <source>
        <dbReference type="EMBL" id="KAK7351756.1"/>
    </source>
</evidence>
<organism evidence="2 3">
    <name type="scientific">Canavalia gladiata</name>
    <name type="common">Sword bean</name>
    <name type="synonym">Dolichos gladiatus</name>
    <dbReference type="NCBI Taxonomy" id="3824"/>
    <lineage>
        <taxon>Eukaryota</taxon>
        <taxon>Viridiplantae</taxon>
        <taxon>Streptophyta</taxon>
        <taxon>Embryophyta</taxon>
        <taxon>Tracheophyta</taxon>
        <taxon>Spermatophyta</taxon>
        <taxon>Magnoliopsida</taxon>
        <taxon>eudicotyledons</taxon>
        <taxon>Gunneridae</taxon>
        <taxon>Pentapetalae</taxon>
        <taxon>rosids</taxon>
        <taxon>fabids</taxon>
        <taxon>Fabales</taxon>
        <taxon>Fabaceae</taxon>
        <taxon>Papilionoideae</taxon>
        <taxon>50 kb inversion clade</taxon>
        <taxon>NPAAA clade</taxon>
        <taxon>indigoferoid/millettioid clade</taxon>
        <taxon>Phaseoleae</taxon>
        <taxon>Canavalia</taxon>
    </lineage>
</organism>
<name>A0AAN9QYC6_CANGL</name>
<comment type="caution">
    <text evidence="2">The sequence shown here is derived from an EMBL/GenBank/DDBJ whole genome shotgun (WGS) entry which is preliminary data.</text>
</comment>
<dbReference type="PANTHER" id="PTHR37614">
    <property type="entry name" value="OS02G0121400 PROTEIN"/>
    <property type="match status" value="1"/>
</dbReference>
<sequence>MKQGKCMASSCRSRESEVAEILVNLPTLIWEFEYSRPILPPGWGHKRKRSTITVPHKPDPSSSPATPFSFSPSDSDHTRFTPNLSLKTKKEHYLNIIQQLTKDNDLLSREMKNVRCYFDKLKDFNLKLKSRKEELSRGPNQGHLVRKQPQLQFPSMAHHTPLMVNRTAWTPLIGDGGAREACGQATTSLGVPSFCGGELGLGKADINNDVGPIGIPDLNVPLEESMGGEEWCEALDVSVSVANSRAVAAQARQNRLHIYRLKNPIANSKTRYSCR</sequence>
<reference evidence="2 3" key="1">
    <citation type="submission" date="2024-01" db="EMBL/GenBank/DDBJ databases">
        <title>The genomes of 5 underutilized Papilionoideae crops provide insights into root nodulation and disease resistanc.</title>
        <authorList>
            <person name="Jiang F."/>
        </authorList>
    </citation>
    <scope>NUCLEOTIDE SEQUENCE [LARGE SCALE GENOMIC DNA]</scope>
    <source>
        <strain evidence="2">LVBAO_FW01</strain>
        <tissue evidence="2">Leaves</tissue>
    </source>
</reference>
<feature type="region of interest" description="Disordered" evidence="1">
    <location>
        <begin position="46"/>
        <end position="76"/>
    </location>
</feature>
<protein>
    <submittedName>
        <fullName evidence="2">Uncharacterized protein</fullName>
    </submittedName>
</protein>
<proteinExistence type="predicted"/>
<dbReference type="EMBL" id="JAYMYQ010000002">
    <property type="protein sequence ID" value="KAK7351756.1"/>
    <property type="molecule type" value="Genomic_DNA"/>
</dbReference>
<dbReference type="Proteomes" id="UP001367508">
    <property type="component" value="Unassembled WGS sequence"/>
</dbReference>
<gene>
    <name evidence="2" type="ORF">VNO77_11430</name>
</gene>
<keyword evidence="3" id="KW-1185">Reference proteome</keyword>
<evidence type="ECO:0000256" key="1">
    <source>
        <dbReference type="SAM" id="MobiDB-lite"/>
    </source>
</evidence>
<accession>A0AAN9QYC6</accession>
<dbReference type="AlphaFoldDB" id="A0AAN9QYC6"/>
<feature type="compositionally biased region" description="Low complexity" evidence="1">
    <location>
        <begin position="60"/>
        <end position="73"/>
    </location>
</feature>
<dbReference type="PANTHER" id="PTHR37614:SF2">
    <property type="entry name" value="OS02G0121400 PROTEIN"/>
    <property type="match status" value="1"/>
</dbReference>